<feature type="transmembrane region" description="Helical" evidence="7">
    <location>
        <begin position="84"/>
        <end position="109"/>
    </location>
</feature>
<evidence type="ECO:0000313" key="8">
    <source>
        <dbReference type="EMBL" id="SFA84806.1"/>
    </source>
</evidence>
<evidence type="ECO:0000256" key="1">
    <source>
        <dbReference type="ARBA" id="ARBA00004651"/>
    </source>
</evidence>
<feature type="transmembrane region" description="Helical" evidence="7">
    <location>
        <begin position="121"/>
        <end position="144"/>
    </location>
</feature>
<dbReference type="InterPro" id="IPR052518">
    <property type="entry name" value="CHR_Transporter"/>
</dbReference>
<keyword evidence="5 7" id="KW-1133">Transmembrane helix</keyword>
<gene>
    <name evidence="8" type="ORF">SAMN04488072_102295</name>
</gene>
<keyword evidence="3" id="KW-1003">Cell membrane</keyword>
<dbReference type="Proteomes" id="UP000198642">
    <property type="component" value="Unassembled WGS sequence"/>
</dbReference>
<dbReference type="PANTHER" id="PTHR43663:SF1">
    <property type="entry name" value="CHROMATE TRANSPORTER"/>
    <property type="match status" value="1"/>
</dbReference>
<keyword evidence="4 7" id="KW-0812">Transmembrane</keyword>
<feature type="transmembrane region" description="Helical" evidence="7">
    <location>
        <begin position="20"/>
        <end position="42"/>
    </location>
</feature>
<evidence type="ECO:0000256" key="6">
    <source>
        <dbReference type="ARBA" id="ARBA00023136"/>
    </source>
</evidence>
<evidence type="ECO:0000256" key="7">
    <source>
        <dbReference type="SAM" id="Phobius"/>
    </source>
</evidence>
<dbReference type="GO" id="GO:0015109">
    <property type="term" value="F:chromate transmembrane transporter activity"/>
    <property type="evidence" value="ECO:0007669"/>
    <property type="project" value="InterPro"/>
</dbReference>
<feature type="transmembrane region" description="Helical" evidence="7">
    <location>
        <begin position="156"/>
        <end position="186"/>
    </location>
</feature>
<comment type="subcellular location">
    <subcellularLocation>
        <location evidence="1">Cell membrane</location>
        <topology evidence="1">Multi-pass membrane protein</topology>
    </subcellularLocation>
</comment>
<evidence type="ECO:0000256" key="2">
    <source>
        <dbReference type="ARBA" id="ARBA00005262"/>
    </source>
</evidence>
<organism evidence="8 9">
    <name type="scientific">Lentibacillus halodurans</name>
    <dbReference type="NCBI Taxonomy" id="237679"/>
    <lineage>
        <taxon>Bacteria</taxon>
        <taxon>Bacillati</taxon>
        <taxon>Bacillota</taxon>
        <taxon>Bacilli</taxon>
        <taxon>Bacillales</taxon>
        <taxon>Bacillaceae</taxon>
        <taxon>Lentibacillus</taxon>
    </lineage>
</organism>
<dbReference type="GO" id="GO:0005886">
    <property type="term" value="C:plasma membrane"/>
    <property type="evidence" value="ECO:0007669"/>
    <property type="project" value="UniProtKB-SubCell"/>
</dbReference>
<evidence type="ECO:0000313" key="9">
    <source>
        <dbReference type="Proteomes" id="UP000198642"/>
    </source>
</evidence>
<dbReference type="PANTHER" id="PTHR43663">
    <property type="entry name" value="CHROMATE TRANSPORT PROTEIN-RELATED"/>
    <property type="match status" value="1"/>
</dbReference>
<evidence type="ECO:0000256" key="5">
    <source>
        <dbReference type="ARBA" id="ARBA00022989"/>
    </source>
</evidence>
<dbReference type="STRING" id="237679.SAMN04488072_102295"/>
<keyword evidence="9" id="KW-1185">Reference proteome</keyword>
<dbReference type="InterPro" id="IPR003370">
    <property type="entry name" value="Chromate_transpt"/>
</dbReference>
<keyword evidence="6 7" id="KW-0472">Membrane</keyword>
<name>A0A1I0WA80_9BACI</name>
<evidence type="ECO:0000256" key="4">
    <source>
        <dbReference type="ARBA" id="ARBA00022692"/>
    </source>
</evidence>
<dbReference type="EMBL" id="FOJW01000002">
    <property type="protein sequence ID" value="SFA84806.1"/>
    <property type="molecule type" value="Genomic_DNA"/>
</dbReference>
<dbReference type="AlphaFoldDB" id="A0A1I0WA80"/>
<accession>A0A1I0WA80</accession>
<proteinExistence type="inferred from homology"/>
<protein>
    <submittedName>
        <fullName evidence="8">Chromate transporter</fullName>
    </submittedName>
</protein>
<dbReference type="Pfam" id="PF02417">
    <property type="entry name" value="Chromate_transp"/>
    <property type="match status" value="1"/>
</dbReference>
<evidence type="ECO:0000256" key="3">
    <source>
        <dbReference type="ARBA" id="ARBA00022475"/>
    </source>
</evidence>
<sequence>MNNQDEVNEGRNKGRQHLHLFLAFFRVGILGYGGGPGSIPLIHKEVVDKYKWVNDEEFGDILALGNTLPGPIATKMAGYIGHRISGLLGMISAIVATILPTILLMIALLMSLSSIRDFDWVNGMTAAVMPVVGVMLAVLTWQFFEKAGKGIGWTQTIVMSAIILVLLEFAGVHPGIAIAALIIIALSKRDAGRAKEGERS</sequence>
<reference evidence="8 9" key="1">
    <citation type="submission" date="2016-10" db="EMBL/GenBank/DDBJ databases">
        <authorList>
            <person name="de Groot N.N."/>
        </authorList>
    </citation>
    <scope>NUCLEOTIDE SEQUENCE [LARGE SCALE GENOMIC DNA]</scope>
    <source>
        <strain evidence="8 9">CGMCC 1.3702</strain>
    </source>
</reference>
<comment type="similarity">
    <text evidence="2">Belongs to the chromate ion transporter (CHR) (TC 2.A.51) family.</text>
</comment>